<dbReference type="Pfam" id="PF00805">
    <property type="entry name" value="Pentapeptide"/>
    <property type="match status" value="2"/>
</dbReference>
<dbReference type="KEGG" id="dcm:NIES806_38830"/>
<dbReference type="SUPFAM" id="SSF141571">
    <property type="entry name" value="Pentapeptide repeat-like"/>
    <property type="match status" value="1"/>
</dbReference>
<sequence>MQDKSKLEKPERPEPKSFWYGCYEYPEWCLEWFLYVLSKMAIFDILDILSKLGVIVAVILFFSEAKERQQRKQYEAWQVIINMQDKSGNGGRITAIEDLNTDGVSLSGIEVQKAYLSQINLKKANLQAANFSGSTLYGAIFEQAKLYQAKFICIKQGQCTDLYKANFQKANLEDADLRGADLREVNFVETNLQNAKLQKANLQNANFQNANLKGASLECAKNLISEQVKLAKSWQSAIYDQQLSKQLGLSTYSTINCSKLKFNPSTKEWEESK</sequence>
<gene>
    <name evidence="2" type="ORF">NIES806_38830</name>
</gene>
<evidence type="ECO:0000313" key="3">
    <source>
        <dbReference type="Proteomes" id="UP000218702"/>
    </source>
</evidence>
<keyword evidence="3" id="KW-1185">Reference proteome</keyword>
<feature type="transmembrane region" description="Helical" evidence="1">
    <location>
        <begin position="40"/>
        <end position="62"/>
    </location>
</feature>
<dbReference type="EMBL" id="AP018316">
    <property type="protein sequence ID" value="BAZ87653.1"/>
    <property type="molecule type" value="Genomic_DNA"/>
</dbReference>
<evidence type="ECO:0000256" key="1">
    <source>
        <dbReference type="SAM" id="Phobius"/>
    </source>
</evidence>
<dbReference type="Gene3D" id="2.160.20.80">
    <property type="entry name" value="E3 ubiquitin-protein ligase SopA"/>
    <property type="match status" value="1"/>
</dbReference>
<dbReference type="InterPro" id="IPR051082">
    <property type="entry name" value="Pentapeptide-BTB/POZ_domain"/>
</dbReference>
<dbReference type="PANTHER" id="PTHR14136:SF17">
    <property type="entry name" value="BTB_POZ DOMAIN-CONTAINING PROTEIN KCTD9"/>
    <property type="match status" value="1"/>
</dbReference>
<evidence type="ECO:0000313" key="2">
    <source>
        <dbReference type="EMBL" id="BAZ87653.1"/>
    </source>
</evidence>
<dbReference type="InterPro" id="IPR001646">
    <property type="entry name" value="5peptide_repeat"/>
</dbReference>
<keyword evidence="1" id="KW-1133">Transmembrane helix</keyword>
<keyword evidence="1" id="KW-0472">Membrane</keyword>
<organism evidence="2 3">
    <name type="scientific">Dolichospermum compactum NIES-806</name>
    <dbReference type="NCBI Taxonomy" id="1973481"/>
    <lineage>
        <taxon>Bacteria</taxon>
        <taxon>Bacillati</taxon>
        <taxon>Cyanobacteriota</taxon>
        <taxon>Cyanophyceae</taxon>
        <taxon>Nostocales</taxon>
        <taxon>Aphanizomenonaceae</taxon>
        <taxon>Dolichospermum</taxon>
        <taxon>Dolichospermum compactum</taxon>
    </lineage>
</organism>
<accession>A0A1Z4V8D7</accession>
<keyword evidence="1" id="KW-0812">Transmembrane</keyword>
<proteinExistence type="predicted"/>
<name>A0A1Z4V8D7_9CYAN</name>
<reference evidence="2 3" key="1">
    <citation type="submission" date="2017-06" db="EMBL/GenBank/DDBJ databases">
        <title>Genome sequencing of cyanobaciteial culture collection at National Institute for Environmental Studies (NIES).</title>
        <authorList>
            <person name="Hirose Y."/>
            <person name="Shimura Y."/>
            <person name="Fujisawa T."/>
            <person name="Nakamura Y."/>
            <person name="Kawachi M."/>
        </authorList>
    </citation>
    <scope>NUCLEOTIDE SEQUENCE [LARGE SCALE GENOMIC DNA]</scope>
    <source>
        <strain evidence="2 3">NIES-806</strain>
    </source>
</reference>
<dbReference type="PANTHER" id="PTHR14136">
    <property type="entry name" value="BTB_POZ DOMAIN-CONTAINING PROTEIN KCTD9"/>
    <property type="match status" value="1"/>
</dbReference>
<dbReference type="Proteomes" id="UP000218702">
    <property type="component" value="Chromosome"/>
</dbReference>
<dbReference type="AlphaFoldDB" id="A0A1Z4V8D7"/>
<protein>
    <submittedName>
        <fullName evidence="2">Pentapeptide repeat-containing protein</fullName>
    </submittedName>
</protein>